<proteinExistence type="predicted"/>
<reference evidence="2" key="1">
    <citation type="submission" date="2022-04" db="EMBL/GenBank/DDBJ databases">
        <title>A functionally conserved STORR gene fusion in Papaver species that diverged 16.8 million years ago.</title>
        <authorList>
            <person name="Catania T."/>
        </authorList>
    </citation>
    <scope>NUCLEOTIDE SEQUENCE</scope>
    <source>
        <strain evidence="2">S-188037</strain>
    </source>
</reference>
<accession>A0AAD4S3Z2</accession>
<comment type="caution">
    <text evidence="2">The sequence shown here is derived from an EMBL/GenBank/DDBJ whole genome shotgun (WGS) entry which is preliminary data.</text>
</comment>
<dbReference type="AlphaFoldDB" id="A0AAD4S3Z2"/>
<name>A0AAD4S3Z2_9MAGN</name>
<keyword evidence="1" id="KW-0472">Membrane</keyword>
<keyword evidence="1" id="KW-0812">Transmembrane</keyword>
<keyword evidence="1" id="KW-1133">Transmembrane helix</keyword>
<organism evidence="2 3">
    <name type="scientific">Papaver atlanticum</name>
    <dbReference type="NCBI Taxonomy" id="357466"/>
    <lineage>
        <taxon>Eukaryota</taxon>
        <taxon>Viridiplantae</taxon>
        <taxon>Streptophyta</taxon>
        <taxon>Embryophyta</taxon>
        <taxon>Tracheophyta</taxon>
        <taxon>Spermatophyta</taxon>
        <taxon>Magnoliopsida</taxon>
        <taxon>Ranunculales</taxon>
        <taxon>Papaveraceae</taxon>
        <taxon>Papaveroideae</taxon>
        <taxon>Papaver</taxon>
    </lineage>
</organism>
<gene>
    <name evidence="2" type="ORF">MKW98_008929</name>
</gene>
<dbReference type="Proteomes" id="UP001202328">
    <property type="component" value="Unassembled WGS sequence"/>
</dbReference>
<sequence>IIYHSAKMPSVLRSVINIAVVLTTIFAFSFELCLCNTGIVRNAFTDKTETPIVGLVLSSHILLSCFMIARLSVHFVASCI</sequence>
<dbReference type="EMBL" id="JAJJMB010015001">
    <property type="protein sequence ID" value="KAI3856477.1"/>
    <property type="molecule type" value="Genomic_DNA"/>
</dbReference>
<keyword evidence="3" id="KW-1185">Reference proteome</keyword>
<protein>
    <submittedName>
        <fullName evidence="2">Uncharacterized protein</fullName>
    </submittedName>
</protein>
<evidence type="ECO:0000256" key="1">
    <source>
        <dbReference type="SAM" id="Phobius"/>
    </source>
</evidence>
<evidence type="ECO:0000313" key="3">
    <source>
        <dbReference type="Proteomes" id="UP001202328"/>
    </source>
</evidence>
<feature type="transmembrane region" description="Helical" evidence="1">
    <location>
        <begin position="52"/>
        <end position="77"/>
    </location>
</feature>
<feature type="transmembrane region" description="Helical" evidence="1">
    <location>
        <begin position="15"/>
        <end position="40"/>
    </location>
</feature>
<feature type="non-terminal residue" evidence="2">
    <location>
        <position position="80"/>
    </location>
</feature>
<evidence type="ECO:0000313" key="2">
    <source>
        <dbReference type="EMBL" id="KAI3856477.1"/>
    </source>
</evidence>